<sequence length="67" mass="7677">MYRKLPHILYIFFFLFQESCRLVGGSKFYEMMDSATSADVSTPSPTEKHDHMKPTESDDEGETLLIG</sequence>
<evidence type="ECO:0000256" key="1">
    <source>
        <dbReference type="SAM" id="MobiDB-lite"/>
    </source>
</evidence>
<keyword evidence="2" id="KW-0732">Signal</keyword>
<feature type="compositionally biased region" description="Basic and acidic residues" evidence="1">
    <location>
        <begin position="46"/>
        <end position="56"/>
    </location>
</feature>
<feature type="compositionally biased region" description="Acidic residues" evidence="1">
    <location>
        <begin position="57"/>
        <end position="67"/>
    </location>
</feature>
<feature type="signal peptide" evidence="2">
    <location>
        <begin position="1"/>
        <end position="25"/>
    </location>
</feature>
<comment type="caution">
    <text evidence="3">The sequence shown here is derived from an EMBL/GenBank/DDBJ whole genome shotgun (WGS) entry which is preliminary data.</text>
</comment>
<evidence type="ECO:0000256" key="2">
    <source>
        <dbReference type="SAM" id="SignalP"/>
    </source>
</evidence>
<dbReference type="EMBL" id="JACEFF010000011">
    <property type="protein sequence ID" value="KAH9645769.1"/>
    <property type="molecule type" value="Genomic_DNA"/>
</dbReference>
<organism evidence="3 4">
    <name type="scientific">Spodoptera exigua</name>
    <name type="common">Beet armyworm</name>
    <name type="synonym">Noctua fulgens</name>
    <dbReference type="NCBI Taxonomy" id="7107"/>
    <lineage>
        <taxon>Eukaryota</taxon>
        <taxon>Metazoa</taxon>
        <taxon>Ecdysozoa</taxon>
        <taxon>Arthropoda</taxon>
        <taxon>Hexapoda</taxon>
        <taxon>Insecta</taxon>
        <taxon>Pterygota</taxon>
        <taxon>Neoptera</taxon>
        <taxon>Endopterygota</taxon>
        <taxon>Lepidoptera</taxon>
        <taxon>Glossata</taxon>
        <taxon>Ditrysia</taxon>
        <taxon>Noctuoidea</taxon>
        <taxon>Noctuidae</taxon>
        <taxon>Amphipyrinae</taxon>
        <taxon>Spodoptera</taxon>
    </lineage>
</organism>
<reference evidence="3" key="1">
    <citation type="journal article" date="2021" name="G3 (Bethesda)">
        <title>Genome and transcriptome analysis of the beet armyworm Spodoptera exigua reveals targets for pest control. .</title>
        <authorList>
            <person name="Simon S."/>
            <person name="Breeschoten T."/>
            <person name="Jansen H.J."/>
            <person name="Dirks R.P."/>
            <person name="Schranz M.E."/>
            <person name="Ros V.I.D."/>
        </authorList>
    </citation>
    <scope>NUCLEOTIDE SEQUENCE</scope>
    <source>
        <strain evidence="3">TB_SE_WUR_2020</strain>
    </source>
</reference>
<gene>
    <name evidence="3" type="ORF">HF086_012496</name>
</gene>
<feature type="region of interest" description="Disordered" evidence="1">
    <location>
        <begin position="37"/>
        <end position="67"/>
    </location>
</feature>
<evidence type="ECO:0000313" key="4">
    <source>
        <dbReference type="Proteomes" id="UP000814243"/>
    </source>
</evidence>
<protein>
    <recommendedName>
        <fullName evidence="5">Secreted protein</fullName>
    </recommendedName>
</protein>
<feature type="chain" id="PRO_5037687924" description="Secreted protein" evidence="2">
    <location>
        <begin position="26"/>
        <end position="67"/>
    </location>
</feature>
<accession>A0A922ST83</accession>
<proteinExistence type="predicted"/>
<evidence type="ECO:0008006" key="5">
    <source>
        <dbReference type="Google" id="ProtNLM"/>
    </source>
</evidence>
<name>A0A922ST83_SPOEX</name>
<dbReference type="AlphaFoldDB" id="A0A922ST83"/>
<dbReference type="Proteomes" id="UP000814243">
    <property type="component" value="Unassembled WGS sequence"/>
</dbReference>
<evidence type="ECO:0000313" key="3">
    <source>
        <dbReference type="EMBL" id="KAH9645769.1"/>
    </source>
</evidence>